<dbReference type="PANTHER" id="PTHR33434">
    <property type="entry name" value="DEGV DOMAIN-CONTAINING PROTEIN DR_1986-RELATED"/>
    <property type="match status" value="1"/>
</dbReference>
<accession>A0A6I3SNW9</accession>
<dbReference type="InterPro" id="IPR043168">
    <property type="entry name" value="DegV_C"/>
</dbReference>
<comment type="caution">
    <text evidence="2">The sequence shown here is derived from an EMBL/GenBank/DDBJ whole genome shotgun (WGS) entry which is preliminary data.</text>
</comment>
<dbReference type="AlphaFoldDB" id="A0A6I3SNW9"/>
<protein>
    <submittedName>
        <fullName evidence="2">DegV family EDD domain-containing protein</fullName>
    </submittedName>
</protein>
<sequence length="299" mass="33322">MYVHFWYPSHYLEGVALSLSKIHLVTDSTAYLTEEEIRQLQVSLVSLRVIVNNEPVEETAEDPERFIEYLRNAPTIPTTSQPPPGELLDVYDRLTANGDTVISLHLSSKLSGTFQAAKSMADHLEGRPIHVIDTETTAIGLRILLEAARKLIDAGMSTEEVIREIVKVRERLRLFLIVDSMEYLYRGGRIGGAQSLFGTLLQIKPVLWVKEGKVEVYEKIRTRKKAFLRVAEFVRDKWNSEGPQRIALAYVGASAEVQELQEQIISLVPDASPTIHFVGPVIAVHVGPGTVGVAMAPLE</sequence>
<evidence type="ECO:0000313" key="2">
    <source>
        <dbReference type="EMBL" id="MTV50731.1"/>
    </source>
</evidence>
<dbReference type="PANTHER" id="PTHR33434:SF2">
    <property type="entry name" value="FATTY ACID-BINDING PROTEIN TM_1468"/>
    <property type="match status" value="1"/>
</dbReference>
<dbReference type="SUPFAM" id="SSF82549">
    <property type="entry name" value="DAK1/DegV-like"/>
    <property type="match status" value="1"/>
</dbReference>
<evidence type="ECO:0000256" key="1">
    <source>
        <dbReference type="ARBA" id="ARBA00023121"/>
    </source>
</evidence>
<reference evidence="2 3" key="1">
    <citation type="submission" date="2019-11" db="EMBL/GenBank/DDBJ databases">
        <title>Whole-genome sequence of a the green, strictly anaerobic photosynthetic bacterium Heliobacillus mobilis DSM 6151.</title>
        <authorList>
            <person name="Kyndt J.A."/>
            <person name="Meyer T.E."/>
        </authorList>
    </citation>
    <scope>NUCLEOTIDE SEQUENCE [LARGE SCALE GENOMIC DNA]</scope>
    <source>
        <strain evidence="2 3">DSM 6151</strain>
    </source>
</reference>
<name>A0A6I3SNW9_HELMO</name>
<dbReference type="InterPro" id="IPR003797">
    <property type="entry name" value="DegV"/>
</dbReference>
<dbReference type="InterPro" id="IPR050270">
    <property type="entry name" value="DegV_domain_contain"/>
</dbReference>
<dbReference type="Gene3D" id="3.40.50.10170">
    <property type="match status" value="1"/>
</dbReference>
<organism evidence="2 3">
    <name type="scientific">Heliobacterium mobile</name>
    <name type="common">Heliobacillus mobilis</name>
    <dbReference type="NCBI Taxonomy" id="28064"/>
    <lineage>
        <taxon>Bacteria</taxon>
        <taxon>Bacillati</taxon>
        <taxon>Bacillota</taxon>
        <taxon>Clostridia</taxon>
        <taxon>Eubacteriales</taxon>
        <taxon>Heliobacteriaceae</taxon>
        <taxon>Heliobacterium</taxon>
    </lineage>
</organism>
<evidence type="ECO:0000313" key="3">
    <source>
        <dbReference type="Proteomes" id="UP000430670"/>
    </source>
</evidence>
<dbReference type="EMBL" id="WNKU01000033">
    <property type="protein sequence ID" value="MTV50731.1"/>
    <property type="molecule type" value="Genomic_DNA"/>
</dbReference>
<dbReference type="Pfam" id="PF02645">
    <property type="entry name" value="DegV"/>
    <property type="match status" value="1"/>
</dbReference>
<keyword evidence="1" id="KW-0446">Lipid-binding</keyword>
<keyword evidence="3" id="KW-1185">Reference proteome</keyword>
<dbReference type="Proteomes" id="UP000430670">
    <property type="component" value="Unassembled WGS sequence"/>
</dbReference>
<dbReference type="NCBIfam" id="TIGR00762">
    <property type="entry name" value="DegV"/>
    <property type="match status" value="1"/>
</dbReference>
<gene>
    <name evidence="2" type="ORF">GJ688_17500</name>
</gene>
<dbReference type="PROSITE" id="PS51482">
    <property type="entry name" value="DEGV"/>
    <property type="match status" value="1"/>
</dbReference>
<dbReference type="GO" id="GO:0008289">
    <property type="term" value="F:lipid binding"/>
    <property type="evidence" value="ECO:0007669"/>
    <property type="project" value="UniProtKB-KW"/>
</dbReference>
<dbReference type="Gene3D" id="3.30.1180.10">
    <property type="match status" value="1"/>
</dbReference>
<proteinExistence type="predicted"/>